<comment type="caution">
    <text evidence="1">The sequence shown here is derived from an EMBL/GenBank/DDBJ whole genome shotgun (WGS) entry which is preliminary data.</text>
</comment>
<dbReference type="OrthoDB" id="9134643at2"/>
<sequence>MATSVKISPPPDADDFMSTAEAAKLLFVSRPHVVKLLEQGKLKLHHTTRNNRFLTTASVLAYQAHLDAAAKAYQASTTDEE</sequence>
<gene>
    <name evidence="1" type="ORF">AWB75_03901</name>
</gene>
<dbReference type="Proteomes" id="UP000054870">
    <property type="component" value="Unassembled WGS sequence"/>
</dbReference>
<dbReference type="RefSeq" id="WP_061125719.1">
    <property type="nucleotide sequence ID" value="NZ_FCOF02000017.1"/>
</dbReference>
<dbReference type="NCBIfam" id="TIGR01764">
    <property type="entry name" value="excise"/>
    <property type="match status" value="1"/>
</dbReference>
<dbReference type="GO" id="GO:0003677">
    <property type="term" value="F:DNA binding"/>
    <property type="evidence" value="ECO:0007669"/>
    <property type="project" value="InterPro"/>
</dbReference>
<dbReference type="EMBL" id="FCOF02000017">
    <property type="protein sequence ID" value="SAK72552.1"/>
    <property type="molecule type" value="Genomic_DNA"/>
</dbReference>
<dbReference type="AlphaFoldDB" id="A0A158BR26"/>
<name>A0A158BR26_9BURK</name>
<organism evidence="1 2">
    <name type="scientific">Caballeronia catudaia</name>
    <dbReference type="NCBI Taxonomy" id="1777136"/>
    <lineage>
        <taxon>Bacteria</taxon>
        <taxon>Pseudomonadati</taxon>
        <taxon>Pseudomonadota</taxon>
        <taxon>Betaproteobacteria</taxon>
        <taxon>Burkholderiales</taxon>
        <taxon>Burkholderiaceae</taxon>
        <taxon>Caballeronia</taxon>
    </lineage>
</organism>
<evidence type="ECO:0000313" key="1">
    <source>
        <dbReference type="EMBL" id="SAK72552.1"/>
    </source>
</evidence>
<keyword evidence="2" id="KW-1185">Reference proteome</keyword>
<reference evidence="1" key="1">
    <citation type="submission" date="2016-01" db="EMBL/GenBank/DDBJ databases">
        <authorList>
            <person name="Peeters C."/>
        </authorList>
    </citation>
    <scope>NUCLEOTIDE SEQUENCE [LARGE SCALE GENOMIC DNA]</scope>
    <source>
        <strain evidence="1">LMG 29318</strain>
    </source>
</reference>
<protein>
    <recommendedName>
        <fullName evidence="3">Helix-turn-helix domain protein</fullName>
    </recommendedName>
</protein>
<proteinExistence type="predicted"/>
<evidence type="ECO:0008006" key="3">
    <source>
        <dbReference type="Google" id="ProtNLM"/>
    </source>
</evidence>
<evidence type="ECO:0000313" key="2">
    <source>
        <dbReference type="Proteomes" id="UP000054870"/>
    </source>
</evidence>
<dbReference type="InterPro" id="IPR010093">
    <property type="entry name" value="SinI_DNA-bd"/>
</dbReference>
<accession>A0A158BR26</accession>